<dbReference type="Gene3D" id="3.40.50.150">
    <property type="entry name" value="Vaccinia Virus protein VP39"/>
    <property type="match status" value="1"/>
</dbReference>
<protein>
    <recommendedName>
        <fullName evidence="2">Ribosomal RNA methyltransferase FtsJ domain-containing protein</fullName>
    </recommendedName>
</protein>
<dbReference type="InterPro" id="IPR047048">
    <property type="entry name" value="TlyA"/>
</dbReference>
<reference evidence="3 4" key="1">
    <citation type="journal article" date="2016" name="Nat. Commun.">
        <title>Thousands of microbial genomes shed light on interconnected biogeochemical processes in an aquifer system.</title>
        <authorList>
            <person name="Anantharaman K."/>
            <person name="Brown C.T."/>
            <person name="Hug L.A."/>
            <person name="Sharon I."/>
            <person name="Castelle C.J."/>
            <person name="Probst A.J."/>
            <person name="Thomas B.C."/>
            <person name="Singh A."/>
            <person name="Wilkins M.J."/>
            <person name="Karaoz U."/>
            <person name="Brodie E.L."/>
            <person name="Williams K.H."/>
            <person name="Hubbard S.S."/>
            <person name="Banfield J.F."/>
        </authorList>
    </citation>
    <scope>NUCLEOTIDE SEQUENCE [LARGE SCALE GENOMIC DNA]</scope>
</reference>
<dbReference type="EMBL" id="MGFD01000051">
    <property type="protein sequence ID" value="OGL97332.1"/>
    <property type="molecule type" value="Genomic_DNA"/>
</dbReference>
<dbReference type="STRING" id="1802421.A2318_02315"/>
<feature type="domain" description="Ribosomal RNA methyltransferase FtsJ" evidence="2">
    <location>
        <begin position="3"/>
        <end position="134"/>
    </location>
</feature>
<comment type="caution">
    <text evidence="3">The sequence shown here is derived from an EMBL/GenBank/DDBJ whole genome shotgun (WGS) entry which is preliminary data.</text>
</comment>
<dbReference type="PANTHER" id="PTHR32319">
    <property type="entry name" value="BACTERIAL HEMOLYSIN-LIKE PROTEIN"/>
    <property type="match status" value="1"/>
</dbReference>
<dbReference type="GO" id="GO:0003723">
    <property type="term" value="F:RNA binding"/>
    <property type="evidence" value="ECO:0007669"/>
    <property type="project" value="UniProtKB-KW"/>
</dbReference>
<evidence type="ECO:0000256" key="1">
    <source>
        <dbReference type="ARBA" id="ARBA00022884"/>
    </source>
</evidence>
<dbReference type="GO" id="GO:0008168">
    <property type="term" value="F:methyltransferase activity"/>
    <property type="evidence" value="ECO:0007669"/>
    <property type="project" value="InterPro"/>
</dbReference>
<sequence>MKYASRAGEKLEHALTTFTIDVTGKTCADFGASTGGFVDCLLQFGAEKVYAVETGYGLLDWKLRNDPRVVVMERTNAMHVELPEKMDFISMDTSWTKIENTIGNAIANLKPDGEIITLIKPHYEASPKQLRKGKLPEEHVPEVLVAVRGILSKFNIDVLGETESPILGSKGGNTEWLMHLKQT</sequence>
<evidence type="ECO:0000313" key="3">
    <source>
        <dbReference type="EMBL" id="OGL97332.1"/>
    </source>
</evidence>
<proteinExistence type="predicted"/>
<evidence type="ECO:0000313" key="4">
    <source>
        <dbReference type="Proteomes" id="UP000177331"/>
    </source>
</evidence>
<keyword evidence="1" id="KW-0694">RNA-binding</keyword>
<accession>A0A1F7W3F0</accession>
<dbReference type="GO" id="GO:0032259">
    <property type="term" value="P:methylation"/>
    <property type="evidence" value="ECO:0007669"/>
    <property type="project" value="InterPro"/>
</dbReference>
<dbReference type="Pfam" id="PF01728">
    <property type="entry name" value="FtsJ"/>
    <property type="match status" value="1"/>
</dbReference>
<dbReference type="AlphaFoldDB" id="A0A1F7W3F0"/>
<dbReference type="InterPro" id="IPR029063">
    <property type="entry name" value="SAM-dependent_MTases_sf"/>
</dbReference>
<dbReference type="Proteomes" id="UP000177331">
    <property type="component" value="Unassembled WGS sequence"/>
</dbReference>
<dbReference type="SUPFAM" id="SSF53335">
    <property type="entry name" value="S-adenosyl-L-methionine-dependent methyltransferases"/>
    <property type="match status" value="1"/>
</dbReference>
<evidence type="ECO:0000259" key="2">
    <source>
        <dbReference type="Pfam" id="PF01728"/>
    </source>
</evidence>
<gene>
    <name evidence="3" type="ORF">A2318_02315</name>
</gene>
<dbReference type="PANTHER" id="PTHR32319:SF0">
    <property type="entry name" value="BACTERIAL HEMOLYSIN-LIKE PROTEIN"/>
    <property type="match status" value="1"/>
</dbReference>
<dbReference type="InterPro" id="IPR002877">
    <property type="entry name" value="RNA_MeTrfase_FtsJ_dom"/>
</dbReference>
<organism evidence="3 4">
    <name type="scientific">Candidatus Uhrbacteria bacterium RIFOXYB2_FULL_45_11</name>
    <dbReference type="NCBI Taxonomy" id="1802421"/>
    <lineage>
        <taxon>Bacteria</taxon>
        <taxon>Candidatus Uhriibacteriota</taxon>
    </lineage>
</organism>
<name>A0A1F7W3F0_9BACT</name>